<evidence type="ECO:0000256" key="1">
    <source>
        <dbReference type="ARBA" id="ARBA00004613"/>
    </source>
</evidence>
<dbReference type="GO" id="GO:0005576">
    <property type="term" value="C:extracellular region"/>
    <property type="evidence" value="ECO:0007669"/>
    <property type="project" value="UniProtKB-SubCell"/>
</dbReference>
<evidence type="ECO:0000256" key="7">
    <source>
        <dbReference type="ARBA" id="ARBA00022771"/>
    </source>
</evidence>
<dbReference type="Gene3D" id="3.30.40.10">
    <property type="entry name" value="Zinc/RING finger domain, C3HC4 (zinc finger)"/>
    <property type="match status" value="1"/>
</dbReference>
<evidence type="ECO:0000256" key="3">
    <source>
        <dbReference type="ARBA" id="ARBA00011738"/>
    </source>
</evidence>
<feature type="signal peptide" evidence="10">
    <location>
        <begin position="1"/>
        <end position="20"/>
    </location>
</feature>
<feature type="domain" description="RING-CH-type" evidence="12">
    <location>
        <begin position="684"/>
        <end position="744"/>
    </location>
</feature>
<gene>
    <name evidence="13" type="ORF">WJX81_005574</name>
</gene>
<dbReference type="InterPro" id="IPR004843">
    <property type="entry name" value="Calcineurin-like_PHP"/>
</dbReference>
<accession>A0AAW1RM95</accession>
<feature type="chain" id="PRO_5043091156" description="Purple acid phosphatase" evidence="10">
    <location>
        <begin position="21"/>
        <end position="865"/>
    </location>
</feature>
<keyword evidence="5" id="KW-0479">Metal-binding</keyword>
<dbReference type="Pfam" id="PF16656">
    <property type="entry name" value="Pur_ac_phosph_N"/>
    <property type="match status" value="1"/>
</dbReference>
<evidence type="ECO:0000256" key="9">
    <source>
        <dbReference type="ARBA" id="ARBA00023180"/>
    </source>
</evidence>
<dbReference type="Proteomes" id="UP001445335">
    <property type="component" value="Unassembled WGS sequence"/>
</dbReference>
<evidence type="ECO:0000313" key="14">
    <source>
        <dbReference type="Proteomes" id="UP001445335"/>
    </source>
</evidence>
<dbReference type="Pfam" id="PF00149">
    <property type="entry name" value="Metallophos"/>
    <property type="match status" value="1"/>
</dbReference>
<evidence type="ECO:0000313" key="13">
    <source>
        <dbReference type="EMBL" id="KAK9834311.1"/>
    </source>
</evidence>
<keyword evidence="6 10" id="KW-0732">Signal</keyword>
<keyword evidence="11" id="KW-0812">Transmembrane</keyword>
<dbReference type="Pfam" id="PF17808">
    <property type="entry name" value="fn3_PAP"/>
    <property type="match status" value="1"/>
</dbReference>
<dbReference type="InterPro" id="IPR011016">
    <property type="entry name" value="Znf_RING-CH"/>
</dbReference>
<comment type="similarity">
    <text evidence="2 10">Belongs to the metallophosphoesterase superfamily. Purple acid phosphatase family.</text>
</comment>
<keyword evidence="4" id="KW-0964">Secreted</keyword>
<dbReference type="GO" id="GO:0003993">
    <property type="term" value="F:acid phosphatase activity"/>
    <property type="evidence" value="ECO:0007669"/>
    <property type="project" value="UniProtKB-EC"/>
</dbReference>
<keyword evidence="14" id="KW-1185">Reference proteome</keyword>
<keyword evidence="9" id="KW-0325">Glycoprotein</keyword>
<evidence type="ECO:0000256" key="5">
    <source>
        <dbReference type="ARBA" id="ARBA00022723"/>
    </source>
</evidence>
<dbReference type="GO" id="GO:0008270">
    <property type="term" value="F:zinc ion binding"/>
    <property type="evidence" value="ECO:0007669"/>
    <property type="project" value="UniProtKB-KW"/>
</dbReference>
<comment type="subcellular location">
    <subcellularLocation>
        <location evidence="1">Secreted</location>
    </subcellularLocation>
</comment>
<dbReference type="CDD" id="cd00839">
    <property type="entry name" value="MPP_PAPs"/>
    <property type="match status" value="1"/>
</dbReference>
<dbReference type="Gene3D" id="2.60.40.380">
    <property type="entry name" value="Purple acid phosphatase-like, N-terminal"/>
    <property type="match status" value="1"/>
</dbReference>
<dbReference type="CDD" id="cd16495">
    <property type="entry name" value="RING_CH-C4HC3_MARCH"/>
    <property type="match status" value="1"/>
</dbReference>
<dbReference type="InterPro" id="IPR040974">
    <property type="entry name" value="Fn3_PAP"/>
</dbReference>
<comment type="catalytic activity">
    <reaction evidence="10">
        <text>a phosphate monoester + H2O = an alcohol + phosphate</text>
        <dbReference type="Rhea" id="RHEA:15017"/>
        <dbReference type="ChEBI" id="CHEBI:15377"/>
        <dbReference type="ChEBI" id="CHEBI:30879"/>
        <dbReference type="ChEBI" id="CHEBI:43474"/>
        <dbReference type="ChEBI" id="CHEBI:67140"/>
        <dbReference type="EC" id="3.1.3.2"/>
    </reaction>
</comment>
<keyword evidence="10" id="KW-0378">Hydrolase</keyword>
<proteinExistence type="inferred from homology"/>
<keyword evidence="11" id="KW-1133">Transmembrane helix</keyword>
<evidence type="ECO:0000259" key="12">
    <source>
        <dbReference type="PROSITE" id="PS51292"/>
    </source>
</evidence>
<dbReference type="InterPro" id="IPR041792">
    <property type="entry name" value="MPP_PAP"/>
</dbReference>
<dbReference type="InterPro" id="IPR013083">
    <property type="entry name" value="Znf_RING/FYVE/PHD"/>
</dbReference>
<dbReference type="SUPFAM" id="SSF57850">
    <property type="entry name" value="RING/U-box"/>
    <property type="match status" value="1"/>
</dbReference>
<dbReference type="InterPro" id="IPR015914">
    <property type="entry name" value="PAPs_N"/>
</dbReference>
<evidence type="ECO:0000256" key="10">
    <source>
        <dbReference type="RuleBase" id="RU361203"/>
    </source>
</evidence>
<dbReference type="Pfam" id="PF12906">
    <property type="entry name" value="RINGv"/>
    <property type="match status" value="1"/>
</dbReference>
<dbReference type="SUPFAM" id="SSF56300">
    <property type="entry name" value="Metallo-dependent phosphatases"/>
    <property type="match status" value="1"/>
</dbReference>
<evidence type="ECO:0000256" key="6">
    <source>
        <dbReference type="ARBA" id="ARBA00022729"/>
    </source>
</evidence>
<dbReference type="PANTHER" id="PTHR45778:SF3">
    <property type="entry name" value="PURPLE ACID PHOSPHATASE"/>
    <property type="match status" value="1"/>
</dbReference>
<comment type="subunit">
    <text evidence="3">Homodimer.</text>
</comment>
<protein>
    <recommendedName>
        <fullName evidence="10">Purple acid phosphatase</fullName>
        <ecNumber evidence="10">3.1.3.2</ecNumber>
    </recommendedName>
</protein>
<evidence type="ECO:0000256" key="11">
    <source>
        <dbReference type="SAM" id="Phobius"/>
    </source>
</evidence>
<comment type="caution">
    <text evidence="13">The sequence shown here is derived from an EMBL/GenBank/DDBJ whole genome shotgun (WGS) entry which is preliminary data.</text>
</comment>
<keyword evidence="11" id="KW-0472">Membrane</keyword>
<evidence type="ECO:0000256" key="4">
    <source>
        <dbReference type="ARBA" id="ARBA00022525"/>
    </source>
</evidence>
<dbReference type="SMART" id="SM00744">
    <property type="entry name" value="RINGv"/>
    <property type="match status" value="1"/>
</dbReference>
<name>A0AAW1RM95_9CHLO</name>
<keyword evidence="7" id="KW-0863">Zinc-finger</keyword>
<dbReference type="Gene3D" id="3.60.21.10">
    <property type="match status" value="1"/>
</dbReference>
<feature type="transmembrane region" description="Helical" evidence="11">
    <location>
        <begin position="824"/>
        <end position="846"/>
    </location>
</feature>
<evidence type="ECO:0000256" key="2">
    <source>
        <dbReference type="ARBA" id="ARBA00008723"/>
    </source>
</evidence>
<feature type="transmembrane region" description="Helical" evidence="11">
    <location>
        <begin position="791"/>
        <end position="812"/>
    </location>
</feature>
<dbReference type="PANTHER" id="PTHR45778">
    <property type="entry name" value="PURPLE ACID PHOSPHATASE-RELATED"/>
    <property type="match status" value="1"/>
</dbReference>
<organism evidence="13 14">
    <name type="scientific">Elliptochloris bilobata</name>
    <dbReference type="NCBI Taxonomy" id="381761"/>
    <lineage>
        <taxon>Eukaryota</taxon>
        <taxon>Viridiplantae</taxon>
        <taxon>Chlorophyta</taxon>
        <taxon>core chlorophytes</taxon>
        <taxon>Trebouxiophyceae</taxon>
        <taxon>Trebouxiophyceae incertae sedis</taxon>
        <taxon>Elliptochloris clade</taxon>
        <taxon>Elliptochloris</taxon>
    </lineage>
</organism>
<dbReference type="PROSITE" id="PS51292">
    <property type="entry name" value="ZF_RING_CH"/>
    <property type="match status" value="1"/>
</dbReference>
<keyword evidence="8" id="KW-0862">Zinc</keyword>
<reference evidence="13 14" key="1">
    <citation type="journal article" date="2024" name="Nat. Commun.">
        <title>Phylogenomics reveals the evolutionary origins of lichenization in chlorophyte algae.</title>
        <authorList>
            <person name="Puginier C."/>
            <person name="Libourel C."/>
            <person name="Otte J."/>
            <person name="Skaloud P."/>
            <person name="Haon M."/>
            <person name="Grisel S."/>
            <person name="Petersen M."/>
            <person name="Berrin J.G."/>
            <person name="Delaux P.M."/>
            <person name="Dal Grande F."/>
            <person name="Keller J."/>
        </authorList>
    </citation>
    <scope>NUCLEOTIDE SEQUENCE [LARGE SCALE GENOMIC DNA]</scope>
    <source>
        <strain evidence="13 14">SAG 245.80</strain>
    </source>
</reference>
<dbReference type="EC" id="3.1.3.2" evidence="10"/>
<dbReference type="SUPFAM" id="SSF49363">
    <property type="entry name" value="Purple acid phosphatase, N-terminal domain"/>
    <property type="match status" value="1"/>
</dbReference>
<dbReference type="InterPro" id="IPR029052">
    <property type="entry name" value="Metallo-depent_PP-like"/>
</dbReference>
<dbReference type="EMBL" id="JALJOU010000032">
    <property type="protein sequence ID" value="KAK9834311.1"/>
    <property type="molecule type" value="Genomic_DNA"/>
</dbReference>
<dbReference type="InterPro" id="IPR008963">
    <property type="entry name" value="Purple_acid_Pase-like_N"/>
</dbReference>
<evidence type="ECO:0000256" key="8">
    <source>
        <dbReference type="ARBA" id="ARBA00022833"/>
    </source>
</evidence>
<dbReference type="AlphaFoldDB" id="A0AAW1RM95"/>
<sequence length="865" mass="92770">MAARTLALVFALLIAAGASAQAHGTGQHPVEPHALDKFAFSAPVSFLDTGVKITTNISVLYHTRTWVQVQVSGAQGVAQASDIIALYAPAASATQPQLKQFVKYKQATAGNPNYLTTGAGTYVFQLLNYRTDMVFALVHSGTTASPVVSAISAPIAVANPNEPTGQHLTLTTDPAQMIISWTTRDVGSPIVQWTADPASLPFFPNTAAGSSTTYGAADLCGGLDQKLGFFDPGTLQSAQMTGLVPATRYWYRVGDAVTLTFGETFTFVSAPLAGPDASVKVIMSADNGQGQPDGSNEAGPQELGALNTTRSIISDIKSLGYTINLHNGDLAYADGYLSDWEQYLDMISGYSSLVPFMTQEGNHERDWTGSNDAFTPTLPAVPATATSGPGCNGTQVCDSRGECGVIYQKRFPMPGTTFAPNASAQGANNGVSWYSYNYGPIHFLSYDSEVPYDVGTPQHAFIAADLAKVDRKVTPWVVVNVHRMVYANSAFGNTTGQANIGNDQTVAIRQRAALESLFYAGGSENHVDAVFYGHEHIYVRTCPVYNFTCFGADQKGYVPAPMYYTNGAAGRSLTAITFTQSYEAQNDITDAFFPLAANQLPVYQSTTSSIYAYTRLTANATHLTTVGVDASTGATFDPMSIIVAVAGRGNTHLRRFSLKLDPGGQEKLPPDQRLSVAHLQRTGELAGDAPECRICLSGERPDALAAACNCIGSMRFAHVSCLETWCEERQSMVCEICGKAYAAPLTAQLMAALERGAARHQREQVVQLMEVDGRATNVGYMSCCGASRARVYVAVLLMFVVTLGLLYVVLFVSGDSQPSVWAVMLLRILAFLLPVYLIVQAVLAYFRFRHAQNARRLQTEGRNAV</sequence>